<keyword evidence="8 20" id="KW-0963">Cytoplasm</keyword>
<dbReference type="GO" id="GO:0008762">
    <property type="term" value="F:UDP-N-acetylmuramate dehydrogenase activity"/>
    <property type="evidence" value="ECO:0007669"/>
    <property type="project" value="UniProtKB-UniRule"/>
</dbReference>
<comment type="pathway">
    <text evidence="4 20">Cell wall biogenesis; peptidoglycan biosynthesis.</text>
</comment>
<evidence type="ECO:0000256" key="2">
    <source>
        <dbReference type="ARBA" id="ARBA00003921"/>
    </source>
</evidence>
<accession>I3CJD9</accession>
<comment type="similarity">
    <text evidence="5 20">Belongs to the MurB family.</text>
</comment>
<keyword evidence="12 20" id="KW-0521">NADP</keyword>
<dbReference type="Gene3D" id="3.30.43.10">
    <property type="entry name" value="Uridine Diphospho-n-acetylenolpyruvylglucosamine Reductase, domain 2"/>
    <property type="match status" value="1"/>
</dbReference>
<dbReference type="EMBL" id="JH600070">
    <property type="protein sequence ID" value="EIJ43732.1"/>
    <property type="molecule type" value="Genomic_DNA"/>
</dbReference>
<dbReference type="GO" id="GO:0005829">
    <property type="term" value="C:cytosol"/>
    <property type="evidence" value="ECO:0007669"/>
    <property type="project" value="TreeGrafter"/>
</dbReference>
<evidence type="ECO:0000259" key="21">
    <source>
        <dbReference type="PROSITE" id="PS51387"/>
    </source>
</evidence>
<feature type="active site" description="Proton donor" evidence="20">
    <location>
        <position position="227"/>
    </location>
</feature>
<dbReference type="AlphaFoldDB" id="I3CJD9"/>
<evidence type="ECO:0000256" key="4">
    <source>
        <dbReference type="ARBA" id="ARBA00004752"/>
    </source>
</evidence>
<dbReference type="InterPro" id="IPR036635">
    <property type="entry name" value="MurB_C_sf"/>
</dbReference>
<dbReference type="GO" id="GO:0051301">
    <property type="term" value="P:cell division"/>
    <property type="evidence" value="ECO:0007669"/>
    <property type="project" value="UniProtKB-KW"/>
</dbReference>
<dbReference type="GO" id="GO:0071555">
    <property type="term" value="P:cell wall organization"/>
    <property type="evidence" value="ECO:0007669"/>
    <property type="project" value="UniProtKB-KW"/>
</dbReference>
<dbReference type="Pfam" id="PF01565">
    <property type="entry name" value="FAD_binding_4"/>
    <property type="match status" value="1"/>
</dbReference>
<dbReference type="SUPFAM" id="SSF56194">
    <property type="entry name" value="Uridine diphospho-N-Acetylenolpyruvylglucosamine reductase, MurB, C-terminal domain"/>
    <property type="match status" value="1"/>
</dbReference>
<keyword evidence="14 20" id="KW-0573">Peptidoglycan synthesis</keyword>
<feature type="active site" evidence="20">
    <location>
        <position position="297"/>
    </location>
</feature>
<evidence type="ECO:0000256" key="19">
    <source>
        <dbReference type="ARBA" id="ARBA00048914"/>
    </source>
</evidence>
<keyword evidence="13 20" id="KW-0133">Cell shape</keyword>
<evidence type="ECO:0000256" key="1">
    <source>
        <dbReference type="ARBA" id="ARBA00001974"/>
    </source>
</evidence>
<dbReference type="Pfam" id="PF02873">
    <property type="entry name" value="MurB_C"/>
    <property type="match status" value="1"/>
</dbReference>
<name>I3CJD9_9GAMM</name>
<dbReference type="NCBIfam" id="NF010480">
    <property type="entry name" value="PRK13905.1"/>
    <property type="match status" value="1"/>
</dbReference>
<dbReference type="RefSeq" id="WP_002691173.1">
    <property type="nucleotide sequence ID" value="NZ_JH600070.1"/>
</dbReference>
<evidence type="ECO:0000256" key="12">
    <source>
        <dbReference type="ARBA" id="ARBA00022857"/>
    </source>
</evidence>
<evidence type="ECO:0000256" key="14">
    <source>
        <dbReference type="ARBA" id="ARBA00022984"/>
    </source>
</evidence>
<evidence type="ECO:0000256" key="6">
    <source>
        <dbReference type="ARBA" id="ARBA00012518"/>
    </source>
</evidence>
<dbReference type="InterPro" id="IPR016169">
    <property type="entry name" value="FAD-bd_PCMH_sub2"/>
</dbReference>
<dbReference type="InterPro" id="IPR011601">
    <property type="entry name" value="MurB_C"/>
</dbReference>
<dbReference type="Gene3D" id="3.30.465.10">
    <property type="match status" value="1"/>
</dbReference>
<evidence type="ECO:0000256" key="20">
    <source>
        <dbReference type="HAMAP-Rule" id="MF_00037"/>
    </source>
</evidence>
<dbReference type="GO" id="GO:0009252">
    <property type="term" value="P:peptidoglycan biosynthetic process"/>
    <property type="evidence" value="ECO:0007669"/>
    <property type="project" value="UniProtKB-UniRule"/>
</dbReference>
<keyword evidence="15 20" id="KW-0560">Oxidoreductase</keyword>
<evidence type="ECO:0000256" key="15">
    <source>
        <dbReference type="ARBA" id="ARBA00023002"/>
    </source>
</evidence>
<gene>
    <name evidence="20" type="primary">murB</name>
    <name evidence="22" type="ORF">BegalDRAFT_2904</name>
</gene>
<sequence length="317" mass="34621">MTVIIGHNPNFVPFNGRGTLRHNEPLSKHTSWRIGGPAEWFYEPTDLEDLAQLIPQIPDNMPMMWMGLGSNLLVRDGGVRGMVILTAGLLDDMIFLDEYTLRVEAGVSCAKVARFAVNAGLTGAEFLAGIPGTMGGALAMNAGAWGSETWAIVQGVETMNRQGQHQRRSVTDYEVRYRHVKGPDNEWFVAAVLKLLPSTIEEGQEKIKALLRQRGESQPMGLPSCGSVFRNPANDYAARLIEKAGWKGRGVGGAYVSEKHANFIINQKAATAADVEALIEQIILSVEQQSGVRLIPEVRIVGEYATTKPFMSETPSS</sequence>
<evidence type="ECO:0000313" key="22">
    <source>
        <dbReference type="EMBL" id="EIJ43732.1"/>
    </source>
</evidence>
<evidence type="ECO:0000256" key="10">
    <source>
        <dbReference type="ARBA" id="ARBA00022630"/>
    </source>
</evidence>
<dbReference type="EC" id="1.3.1.98" evidence="6 20"/>
<reference evidence="22 23" key="1">
    <citation type="submission" date="2011-11" db="EMBL/GenBank/DDBJ databases">
        <title>Improved High-Quality Draft sequence of Beggiatoa alba B18lD.</title>
        <authorList>
            <consortium name="US DOE Joint Genome Institute"/>
            <person name="Lucas S."/>
            <person name="Han J."/>
            <person name="Lapidus A."/>
            <person name="Cheng J.-F."/>
            <person name="Goodwin L."/>
            <person name="Pitluck S."/>
            <person name="Peters L."/>
            <person name="Mikhailova N."/>
            <person name="Held B."/>
            <person name="Detter J.C."/>
            <person name="Han C."/>
            <person name="Tapia R."/>
            <person name="Land M."/>
            <person name="Hauser L."/>
            <person name="Kyrpides N."/>
            <person name="Ivanova N."/>
            <person name="Pagani I."/>
            <person name="Samuel K."/>
            <person name="Teske A."/>
            <person name="Mueller J."/>
            <person name="Woyke T."/>
        </authorList>
    </citation>
    <scope>NUCLEOTIDE SEQUENCE [LARGE SCALE GENOMIC DNA]</scope>
    <source>
        <strain evidence="22 23">B18LD</strain>
    </source>
</reference>
<comment type="function">
    <text evidence="2 20">Cell wall formation.</text>
</comment>
<dbReference type="HAMAP" id="MF_00037">
    <property type="entry name" value="MurB"/>
    <property type="match status" value="1"/>
</dbReference>
<evidence type="ECO:0000256" key="3">
    <source>
        <dbReference type="ARBA" id="ARBA00004496"/>
    </source>
</evidence>
<dbReference type="OrthoDB" id="9804753at2"/>
<dbReference type="InterPro" id="IPR016166">
    <property type="entry name" value="FAD-bd_PCMH"/>
</dbReference>
<evidence type="ECO:0000256" key="17">
    <source>
        <dbReference type="ARBA" id="ARBA00023316"/>
    </source>
</evidence>
<dbReference type="STRING" id="395493.BegalDRAFT_2904"/>
<dbReference type="GO" id="GO:0071949">
    <property type="term" value="F:FAD binding"/>
    <property type="evidence" value="ECO:0007669"/>
    <property type="project" value="InterPro"/>
</dbReference>
<dbReference type="InterPro" id="IPR006094">
    <property type="entry name" value="Oxid_FAD_bind_N"/>
</dbReference>
<feature type="domain" description="FAD-binding PCMH-type" evidence="21">
    <location>
        <begin position="33"/>
        <end position="198"/>
    </location>
</feature>
<dbReference type="InterPro" id="IPR036318">
    <property type="entry name" value="FAD-bd_PCMH-like_sf"/>
</dbReference>
<evidence type="ECO:0000256" key="16">
    <source>
        <dbReference type="ARBA" id="ARBA00023306"/>
    </source>
</evidence>
<keyword evidence="9 20" id="KW-0132">Cell division</keyword>
<keyword evidence="17 20" id="KW-0961">Cell wall biogenesis/degradation</keyword>
<evidence type="ECO:0000313" key="23">
    <source>
        <dbReference type="Proteomes" id="UP000005744"/>
    </source>
</evidence>
<proteinExistence type="inferred from homology"/>
<keyword evidence="11 20" id="KW-0274">FAD</keyword>
<evidence type="ECO:0000256" key="13">
    <source>
        <dbReference type="ARBA" id="ARBA00022960"/>
    </source>
</evidence>
<evidence type="ECO:0000256" key="18">
    <source>
        <dbReference type="ARBA" id="ARBA00031026"/>
    </source>
</evidence>
<evidence type="ECO:0000256" key="9">
    <source>
        <dbReference type="ARBA" id="ARBA00022618"/>
    </source>
</evidence>
<evidence type="ECO:0000256" key="5">
    <source>
        <dbReference type="ARBA" id="ARBA00010485"/>
    </source>
</evidence>
<comment type="subcellular location">
    <subcellularLocation>
        <location evidence="3 20">Cytoplasm</location>
    </subcellularLocation>
</comment>
<feature type="active site" evidence="20">
    <location>
        <position position="178"/>
    </location>
</feature>
<comment type="catalytic activity">
    <reaction evidence="19 20">
        <text>UDP-N-acetyl-alpha-D-muramate + NADP(+) = UDP-N-acetyl-3-O-(1-carboxyvinyl)-alpha-D-glucosamine + NADPH + H(+)</text>
        <dbReference type="Rhea" id="RHEA:12248"/>
        <dbReference type="ChEBI" id="CHEBI:15378"/>
        <dbReference type="ChEBI" id="CHEBI:57783"/>
        <dbReference type="ChEBI" id="CHEBI:58349"/>
        <dbReference type="ChEBI" id="CHEBI:68483"/>
        <dbReference type="ChEBI" id="CHEBI:70757"/>
        <dbReference type="EC" id="1.3.1.98"/>
    </reaction>
</comment>
<keyword evidence="10 20" id="KW-0285">Flavoprotein</keyword>
<dbReference type="InterPro" id="IPR016167">
    <property type="entry name" value="FAD-bd_PCMH_sub1"/>
</dbReference>
<dbReference type="PANTHER" id="PTHR21071">
    <property type="entry name" value="UDP-N-ACETYLENOLPYRUVOYLGLUCOSAMINE REDUCTASE"/>
    <property type="match status" value="1"/>
</dbReference>
<dbReference type="Gene3D" id="3.90.78.10">
    <property type="entry name" value="UDP-N-acetylenolpyruvoylglucosamine reductase, C-terminal domain"/>
    <property type="match status" value="1"/>
</dbReference>
<dbReference type="SUPFAM" id="SSF56176">
    <property type="entry name" value="FAD-binding/transporter-associated domain-like"/>
    <property type="match status" value="1"/>
</dbReference>
<dbReference type="PANTHER" id="PTHR21071:SF4">
    <property type="entry name" value="UDP-N-ACETYLENOLPYRUVOYLGLUCOSAMINE REDUCTASE"/>
    <property type="match status" value="1"/>
</dbReference>
<dbReference type="GO" id="GO:0008360">
    <property type="term" value="P:regulation of cell shape"/>
    <property type="evidence" value="ECO:0007669"/>
    <property type="project" value="UniProtKB-KW"/>
</dbReference>
<dbReference type="HOGENOM" id="CLU_035304_1_1_6"/>
<evidence type="ECO:0000256" key="11">
    <source>
        <dbReference type="ARBA" id="ARBA00022827"/>
    </source>
</evidence>
<dbReference type="eggNOG" id="COG0812">
    <property type="taxonomic scope" value="Bacteria"/>
</dbReference>
<dbReference type="PROSITE" id="PS51387">
    <property type="entry name" value="FAD_PCMH"/>
    <property type="match status" value="1"/>
</dbReference>
<evidence type="ECO:0000256" key="7">
    <source>
        <dbReference type="ARBA" id="ARBA00015188"/>
    </source>
</evidence>
<organism evidence="22 23">
    <name type="scientific">Beggiatoa alba B18LD</name>
    <dbReference type="NCBI Taxonomy" id="395493"/>
    <lineage>
        <taxon>Bacteria</taxon>
        <taxon>Pseudomonadati</taxon>
        <taxon>Pseudomonadota</taxon>
        <taxon>Gammaproteobacteria</taxon>
        <taxon>Thiotrichales</taxon>
        <taxon>Thiotrichaceae</taxon>
        <taxon>Beggiatoa</taxon>
    </lineage>
</organism>
<keyword evidence="16 20" id="KW-0131">Cell cycle</keyword>
<evidence type="ECO:0000256" key="8">
    <source>
        <dbReference type="ARBA" id="ARBA00022490"/>
    </source>
</evidence>
<comment type="cofactor">
    <cofactor evidence="1 20">
        <name>FAD</name>
        <dbReference type="ChEBI" id="CHEBI:57692"/>
    </cofactor>
</comment>
<dbReference type="NCBIfam" id="TIGR00179">
    <property type="entry name" value="murB"/>
    <property type="match status" value="1"/>
</dbReference>
<keyword evidence="23" id="KW-1185">Reference proteome</keyword>
<protein>
    <recommendedName>
        <fullName evidence="7 20">UDP-N-acetylenolpyruvoylglucosamine reductase</fullName>
        <ecNumber evidence="6 20">1.3.1.98</ecNumber>
    </recommendedName>
    <alternativeName>
        <fullName evidence="18 20">UDP-N-acetylmuramate dehydrogenase</fullName>
    </alternativeName>
</protein>
<dbReference type="UniPathway" id="UPA00219"/>
<dbReference type="Proteomes" id="UP000005744">
    <property type="component" value="Unassembled WGS sequence"/>
</dbReference>
<dbReference type="InterPro" id="IPR003170">
    <property type="entry name" value="MurB"/>
</dbReference>